<dbReference type="InterPro" id="IPR001296">
    <property type="entry name" value="Glyco_trans_1"/>
</dbReference>
<dbReference type="AlphaFoldDB" id="A0A3N1VJC7"/>
<reference evidence="3 4" key="1">
    <citation type="submission" date="2018-11" db="EMBL/GenBank/DDBJ databases">
        <title>Genomic Encyclopedia of Type Strains, Phase IV (KMG-IV): sequencing the most valuable type-strain genomes for metagenomic binning, comparative biology and taxonomic classification.</title>
        <authorList>
            <person name="Goeker M."/>
        </authorList>
    </citation>
    <scope>NUCLEOTIDE SEQUENCE [LARGE SCALE GENOMIC DNA]</scope>
    <source>
        <strain evidence="3 4">DSM 22027</strain>
    </source>
</reference>
<evidence type="ECO:0000313" key="4">
    <source>
        <dbReference type="Proteomes" id="UP000276223"/>
    </source>
</evidence>
<feature type="domain" description="Glycosyltransferase subfamily 4-like N-terminal" evidence="2">
    <location>
        <begin position="45"/>
        <end position="252"/>
    </location>
</feature>
<evidence type="ECO:0000313" key="3">
    <source>
        <dbReference type="EMBL" id="ROR02903.1"/>
    </source>
</evidence>
<dbReference type="InterPro" id="IPR050194">
    <property type="entry name" value="Glycosyltransferase_grp1"/>
</dbReference>
<dbReference type="Pfam" id="PF13579">
    <property type="entry name" value="Glyco_trans_4_4"/>
    <property type="match status" value="1"/>
</dbReference>
<name>A0A3N1VJC7_9BACT</name>
<dbReference type="Pfam" id="PF00534">
    <property type="entry name" value="Glycos_transf_1"/>
    <property type="match status" value="1"/>
</dbReference>
<feature type="domain" description="Glycosyl transferase family 1" evidence="1">
    <location>
        <begin position="264"/>
        <end position="433"/>
    </location>
</feature>
<dbReference type="OrthoDB" id="9767517at2"/>
<dbReference type="SUPFAM" id="SSF53756">
    <property type="entry name" value="UDP-Glycosyltransferase/glycogen phosphorylase"/>
    <property type="match status" value="1"/>
</dbReference>
<keyword evidence="3" id="KW-0808">Transferase</keyword>
<accession>A0A3N1VJC7</accession>
<sequence>MCHCFLSSSPTFPATHPHQGARHLRIAMICAHSNPLGPLGRRDTGGMSVYIREMSRALASQGHHVHLFVGEPSSGSESQGLNDTRQTQRQYFGPNVHWVSVPCSTTVSQEPVEQLETAHTFCRAIVKASRNGSVAATGSAFRNEADSEDFRAVTWKSGRPFDVIFSHYWLSGLAGIQTAHVLQVPHVTMFHTLARSKAAALGQPVDASCRLCAEQLVAYQSHAVVAPTQAEKETLLNHYGVPLHRIIVVPCGVNGHLFRPSDRFSARRQLQLPVDAIIYLFVGRLDPIKGLDRLLAAFARLPRSMPARLVIVGGDPSEGEPLKAFHDMVQAQGLGNRVVFAGRVDQGRLPKFYAAADALVMASHYESFGLVALEALASGRPVIGPPVGVLPEVLRRAHAGVLLKDNSPDELLRGMTLIAEERHRQGAFQEAVRRSLSKRYAWHRVAQDLAQALMHISNPNGLSNVAKETIIHGLDRCSDHCGTSGRP</sequence>
<dbReference type="EMBL" id="RJVA01000009">
    <property type="protein sequence ID" value="ROR02903.1"/>
    <property type="molecule type" value="Genomic_DNA"/>
</dbReference>
<dbReference type="InterPro" id="IPR028098">
    <property type="entry name" value="Glyco_trans_4-like_N"/>
</dbReference>
<evidence type="ECO:0000259" key="1">
    <source>
        <dbReference type="Pfam" id="PF00534"/>
    </source>
</evidence>
<dbReference type="GO" id="GO:0016758">
    <property type="term" value="F:hexosyltransferase activity"/>
    <property type="evidence" value="ECO:0007669"/>
    <property type="project" value="TreeGrafter"/>
</dbReference>
<dbReference type="Gene3D" id="3.40.50.2000">
    <property type="entry name" value="Glycogen Phosphorylase B"/>
    <property type="match status" value="2"/>
</dbReference>
<dbReference type="RefSeq" id="WP_123288706.1">
    <property type="nucleotide sequence ID" value="NZ_RJVA01000009.1"/>
</dbReference>
<dbReference type="Proteomes" id="UP000276223">
    <property type="component" value="Unassembled WGS sequence"/>
</dbReference>
<gene>
    <name evidence="3" type="ORF">EDC27_0145</name>
</gene>
<dbReference type="PANTHER" id="PTHR45947:SF3">
    <property type="entry name" value="SULFOQUINOVOSYL TRANSFERASE SQD2"/>
    <property type="match status" value="1"/>
</dbReference>
<evidence type="ECO:0000259" key="2">
    <source>
        <dbReference type="Pfam" id="PF13579"/>
    </source>
</evidence>
<organism evidence="3 4">
    <name type="scientific">Desulfosoma caldarium</name>
    <dbReference type="NCBI Taxonomy" id="610254"/>
    <lineage>
        <taxon>Bacteria</taxon>
        <taxon>Pseudomonadati</taxon>
        <taxon>Thermodesulfobacteriota</taxon>
        <taxon>Syntrophobacteria</taxon>
        <taxon>Syntrophobacterales</taxon>
        <taxon>Syntrophobacteraceae</taxon>
        <taxon>Desulfosoma</taxon>
    </lineage>
</organism>
<dbReference type="PANTHER" id="PTHR45947">
    <property type="entry name" value="SULFOQUINOVOSYL TRANSFERASE SQD2"/>
    <property type="match status" value="1"/>
</dbReference>
<comment type="caution">
    <text evidence="3">The sequence shown here is derived from an EMBL/GenBank/DDBJ whole genome shotgun (WGS) entry which is preliminary data.</text>
</comment>
<protein>
    <submittedName>
        <fullName evidence="3">D-inositol-3-phosphate glycosyltransferase</fullName>
    </submittedName>
</protein>
<proteinExistence type="predicted"/>
<keyword evidence="4" id="KW-1185">Reference proteome</keyword>